<dbReference type="InterPro" id="IPR016163">
    <property type="entry name" value="Ald_DH_C"/>
</dbReference>
<comment type="catalytic activity">
    <reaction evidence="4">
        <text>an aldehyde + NAD(+) + H2O = a carboxylate + NADH + 2 H(+)</text>
        <dbReference type="Rhea" id="RHEA:16185"/>
        <dbReference type="ChEBI" id="CHEBI:15377"/>
        <dbReference type="ChEBI" id="CHEBI:15378"/>
        <dbReference type="ChEBI" id="CHEBI:17478"/>
        <dbReference type="ChEBI" id="CHEBI:29067"/>
        <dbReference type="ChEBI" id="CHEBI:57540"/>
        <dbReference type="ChEBI" id="CHEBI:57945"/>
        <dbReference type="EC" id="1.2.1.3"/>
    </reaction>
</comment>
<dbReference type="FunFam" id="3.40.605.10:FF:000001">
    <property type="entry name" value="Aldehyde dehydrogenase 1"/>
    <property type="match status" value="1"/>
</dbReference>
<dbReference type="Pfam" id="PF00171">
    <property type="entry name" value="Aldedh"/>
    <property type="match status" value="1"/>
</dbReference>
<organism evidence="8 9">
    <name type="scientific">Fusarium falciforme</name>
    <dbReference type="NCBI Taxonomy" id="195108"/>
    <lineage>
        <taxon>Eukaryota</taxon>
        <taxon>Fungi</taxon>
        <taxon>Dikarya</taxon>
        <taxon>Ascomycota</taxon>
        <taxon>Pezizomycotina</taxon>
        <taxon>Sordariomycetes</taxon>
        <taxon>Hypocreomycetidae</taxon>
        <taxon>Hypocreales</taxon>
        <taxon>Nectriaceae</taxon>
        <taxon>Fusarium</taxon>
        <taxon>Fusarium solani species complex</taxon>
    </lineage>
</organism>
<evidence type="ECO:0000313" key="9">
    <source>
        <dbReference type="Proteomes" id="UP001152087"/>
    </source>
</evidence>
<evidence type="ECO:0000256" key="4">
    <source>
        <dbReference type="ARBA" id="ARBA00049194"/>
    </source>
</evidence>
<proteinExistence type="inferred from homology"/>
<gene>
    <name evidence="8" type="ORF">NW755_014248</name>
</gene>
<evidence type="ECO:0000256" key="2">
    <source>
        <dbReference type="ARBA" id="ARBA00023002"/>
    </source>
</evidence>
<evidence type="ECO:0000313" key="8">
    <source>
        <dbReference type="EMBL" id="KAJ4176746.1"/>
    </source>
</evidence>
<sequence length="391" mass="42112">MSETIPITLPNGVKYDQPTGLFIDNSFVRGAGDKFQVINPTTEEAILELQGASHDDIDKAVAAARRAFQGPWSELAAIDRGSFLYKIAELIDRDRELIAAIDAFDNGKTFSSALSGDLDESYNVFRYYAGAADKITGQTIETSPAKLAYVVQEPLGVCAQIIPWNYPFMMLAWKVAPALACGNTVVLKPAEQTPLSALYFGKLVIEAGLPAGVVNIVPGLGSTAGHALASHMGADKVAFTGSTDTGKRIMKAAANNLKNITLECGGKSPSLVLSDADLDQAAKWCHSGIMENSGEVCTSTSRIYVHDTIYDEFMKRFLEVTAENDKVGDPFAEETYQGAQISEAQFNKILGYIEEGKQSGAKLLYGGARHGSKGYFIEPTIFADVHEDSKI</sequence>
<dbReference type="InterPro" id="IPR016162">
    <property type="entry name" value="Ald_DH_N"/>
</dbReference>
<evidence type="ECO:0000256" key="3">
    <source>
        <dbReference type="ARBA" id="ARBA00024226"/>
    </source>
</evidence>
<feature type="non-terminal residue" evidence="8">
    <location>
        <position position="391"/>
    </location>
</feature>
<keyword evidence="2 6" id="KW-0560">Oxidoreductase</keyword>
<dbReference type="Gene3D" id="3.40.309.10">
    <property type="entry name" value="Aldehyde Dehydrogenase, Chain A, domain 2"/>
    <property type="match status" value="1"/>
</dbReference>
<dbReference type="InterPro" id="IPR016161">
    <property type="entry name" value="Ald_DH/histidinol_DH"/>
</dbReference>
<comment type="caution">
    <text evidence="8">The sequence shown here is derived from an EMBL/GenBank/DDBJ whole genome shotgun (WGS) entry which is preliminary data.</text>
</comment>
<name>A0A9W8QUI0_9HYPO</name>
<dbReference type="Proteomes" id="UP001152087">
    <property type="component" value="Unassembled WGS sequence"/>
</dbReference>
<dbReference type="GO" id="GO:0004029">
    <property type="term" value="F:aldehyde dehydrogenase (NAD+) activity"/>
    <property type="evidence" value="ECO:0007669"/>
    <property type="project" value="UniProtKB-EC"/>
</dbReference>
<dbReference type="PROSITE" id="PS00687">
    <property type="entry name" value="ALDEHYDE_DEHYDR_GLU"/>
    <property type="match status" value="1"/>
</dbReference>
<dbReference type="EMBL" id="JAOQAV010000158">
    <property type="protein sequence ID" value="KAJ4176746.1"/>
    <property type="molecule type" value="Genomic_DNA"/>
</dbReference>
<comment type="similarity">
    <text evidence="1 6">Belongs to the aldehyde dehydrogenase family.</text>
</comment>
<dbReference type="AlphaFoldDB" id="A0A9W8QUI0"/>
<evidence type="ECO:0000256" key="6">
    <source>
        <dbReference type="RuleBase" id="RU003345"/>
    </source>
</evidence>
<dbReference type="InterPro" id="IPR015590">
    <property type="entry name" value="Aldehyde_DH_dom"/>
</dbReference>
<evidence type="ECO:0000259" key="7">
    <source>
        <dbReference type="Pfam" id="PF00171"/>
    </source>
</evidence>
<feature type="domain" description="Aldehyde dehydrogenase" evidence="7">
    <location>
        <begin position="27"/>
        <end position="391"/>
    </location>
</feature>
<feature type="active site" evidence="5">
    <location>
        <position position="263"/>
    </location>
</feature>
<dbReference type="Gene3D" id="3.40.605.10">
    <property type="entry name" value="Aldehyde Dehydrogenase, Chain A, domain 1"/>
    <property type="match status" value="1"/>
</dbReference>
<dbReference type="InterPro" id="IPR029510">
    <property type="entry name" value="Ald_DH_CS_GLU"/>
</dbReference>
<dbReference type="PANTHER" id="PTHR11699">
    <property type="entry name" value="ALDEHYDE DEHYDROGENASE-RELATED"/>
    <property type="match status" value="1"/>
</dbReference>
<protein>
    <recommendedName>
        <fullName evidence="3">aldehyde dehydrogenase (NAD(+))</fullName>
        <ecNumber evidence="3">1.2.1.3</ecNumber>
    </recommendedName>
</protein>
<accession>A0A9W8QUI0</accession>
<keyword evidence="9" id="KW-1185">Reference proteome</keyword>
<evidence type="ECO:0000256" key="1">
    <source>
        <dbReference type="ARBA" id="ARBA00009986"/>
    </source>
</evidence>
<evidence type="ECO:0000256" key="5">
    <source>
        <dbReference type="PROSITE-ProRule" id="PRU10007"/>
    </source>
</evidence>
<dbReference type="EC" id="1.2.1.3" evidence="3"/>
<reference evidence="8" key="1">
    <citation type="submission" date="2022-09" db="EMBL/GenBank/DDBJ databases">
        <title>Fusarium specimens isolated from Avocado Roots.</title>
        <authorList>
            <person name="Stajich J."/>
            <person name="Roper C."/>
            <person name="Heimlech-Rivalta G."/>
        </authorList>
    </citation>
    <scope>NUCLEOTIDE SEQUENCE</scope>
    <source>
        <strain evidence="8">A02</strain>
    </source>
</reference>
<dbReference type="SUPFAM" id="SSF53720">
    <property type="entry name" value="ALDH-like"/>
    <property type="match status" value="1"/>
</dbReference>